<dbReference type="InterPro" id="IPR045781">
    <property type="entry name" value="SxtJ"/>
</dbReference>
<dbReference type="Proteomes" id="UP001642900">
    <property type="component" value="Unassembled WGS sequence"/>
</dbReference>
<reference evidence="2 3" key="1">
    <citation type="submission" date="2020-02" db="EMBL/GenBank/DDBJ databases">
        <title>Genome sequence of strain CCNWXJ40-4.</title>
        <authorList>
            <person name="Gao J."/>
            <person name="Sun J."/>
        </authorList>
    </citation>
    <scope>NUCLEOTIDE SEQUENCE [LARGE SCALE GENOMIC DNA]</scope>
    <source>
        <strain evidence="2 3">CCNWXJ 40-4</strain>
    </source>
</reference>
<name>A0A6G4WFN7_9HYPH</name>
<dbReference type="AlphaFoldDB" id="A0A6G4WFN7"/>
<protein>
    <submittedName>
        <fullName evidence="2">Uncharacterized protein</fullName>
    </submittedName>
</protein>
<sequence length="97" mass="10863">MADIMLAIGGALLLLGILLPGSLSKANRAWMMLGVLMGRVMSPIILLLVYVFAFVPVGILMRLKHHDPLRRKRSDAESYWIEREATNDPARGMLNQF</sequence>
<feature type="transmembrane region" description="Helical" evidence="1">
    <location>
        <begin position="40"/>
        <end position="63"/>
    </location>
</feature>
<keyword evidence="3" id="KW-1185">Reference proteome</keyword>
<accession>A0A6G4WFN7</accession>
<comment type="caution">
    <text evidence="2">The sequence shown here is derived from an EMBL/GenBank/DDBJ whole genome shotgun (WGS) entry which is preliminary data.</text>
</comment>
<proteinExistence type="predicted"/>
<organism evidence="2 3">
    <name type="scientific">Allomesorhizobium camelthorni</name>
    <dbReference type="NCBI Taxonomy" id="475069"/>
    <lineage>
        <taxon>Bacteria</taxon>
        <taxon>Pseudomonadati</taxon>
        <taxon>Pseudomonadota</taxon>
        <taxon>Alphaproteobacteria</taxon>
        <taxon>Hyphomicrobiales</taxon>
        <taxon>Phyllobacteriaceae</taxon>
        <taxon>Allomesorhizobium</taxon>
    </lineage>
</organism>
<evidence type="ECO:0000256" key="1">
    <source>
        <dbReference type="SAM" id="Phobius"/>
    </source>
</evidence>
<keyword evidence="1" id="KW-0812">Transmembrane</keyword>
<gene>
    <name evidence="2" type="ORF">G6N73_18680</name>
</gene>
<keyword evidence="1" id="KW-0472">Membrane</keyword>
<dbReference type="Pfam" id="PF19588">
    <property type="entry name" value="SxtJ"/>
    <property type="match status" value="1"/>
</dbReference>
<evidence type="ECO:0000313" key="2">
    <source>
        <dbReference type="EMBL" id="NGO53168.1"/>
    </source>
</evidence>
<keyword evidence="1" id="KW-1133">Transmembrane helix</keyword>
<dbReference type="EMBL" id="JAAKZF010000027">
    <property type="protein sequence ID" value="NGO53168.1"/>
    <property type="molecule type" value="Genomic_DNA"/>
</dbReference>
<evidence type="ECO:0000313" key="3">
    <source>
        <dbReference type="Proteomes" id="UP001642900"/>
    </source>
</evidence>